<evidence type="ECO:0000256" key="2">
    <source>
        <dbReference type="ARBA" id="ARBA00022679"/>
    </source>
</evidence>
<keyword evidence="4" id="KW-0963">Cytoplasm</keyword>
<reference evidence="5 6" key="1">
    <citation type="submission" date="2018-04" db="EMBL/GenBank/DDBJ databases">
        <title>Thalassorhabdus spongiae gen. nov., sp. nov., isolated from a marine sponge in South-West Iceland.</title>
        <authorList>
            <person name="Knobloch S."/>
            <person name="Daussin A."/>
            <person name="Johannsson R."/>
            <person name="Marteinsson V.T."/>
        </authorList>
    </citation>
    <scope>NUCLEOTIDE SEQUENCE [LARGE SCALE GENOMIC DNA]</scope>
    <source>
        <strain evidence="5 6">Hp12</strain>
    </source>
</reference>
<dbReference type="NCBIfam" id="TIGR03246">
    <property type="entry name" value="arg_catab_astC"/>
    <property type="match status" value="1"/>
</dbReference>
<feature type="binding site" evidence="4">
    <location>
        <position position="280"/>
    </location>
    <ligand>
        <name>N(2)-acetyl-L-ornithine</name>
        <dbReference type="ChEBI" id="CHEBI:57805"/>
    </ligand>
</feature>
<dbReference type="PIRSF" id="PIRSF000521">
    <property type="entry name" value="Transaminase_4ab_Lys_Orn"/>
    <property type="match status" value="1"/>
</dbReference>
<evidence type="ECO:0000256" key="4">
    <source>
        <dbReference type="HAMAP-Rule" id="MF_01107"/>
    </source>
</evidence>
<dbReference type="GO" id="GO:0003992">
    <property type="term" value="F:N2-acetyl-L-ornithine:2-oxoglutarate 5-aminotransferase activity"/>
    <property type="evidence" value="ECO:0007669"/>
    <property type="project" value="UniProtKB-UniRule"/>
</dbReference>
<dbReference type="NCBIfam" id="TIGR00707">
    <property type="entry name" value="argD"/>
    <property type="match status" value="1"/>
</dbReference>
<dbReference type="InterPro" id="IPR004636">
    <property type="entry name" value="AcOrn/SuccOrn_fam"/>
</dbReference>
<dbReference type="GO" id="GO:0006526">
    <property type="term" value="P:L-arginine biosynthetic process"/>
    <property type="evidence" value="ECO:0007669"/>
    <property type="project" value="UniProtKB-UniRule"/>
</dbReference>
<comment type="miscellaneous">
    <text evidence="4">May also have succinyldiaminopimelate aminotransferase activity, thus carrying out the corresponding step in lysine biosynthesis.</text>
</comment>
<keyword evidence="1 4" id="KW-0032">Aminotransferase</keyword>
<dbReference type="PROSITE" id="PS00600">
    <property type="entry name" value="AA_TRANSFER_CLASS_3"/>
    <property type="match status" value="1"/>
</dbReference>
<dbReference type="RefSeq" id="WP_116685786.1">
    <property type="nucleotide sequence ID" value="NZ_CAWNYD010000001.1"/>
</dbReference>
<feature type="modified residue" description="N6-(pyridoxal phosphate)lysine" evidence="4">
    <location>
        <position position="252"/>
    </location>
</feature>
<comment type="caution">
    <text evidence="5">The sequence shown here is derived from an EMBL/GenBank/DDBJ whole genome shotgun (WGS) entry which is preliminary data.</text>
</comment>
<dbReference type="Pfam" id="PF00202">
    <property type="entry name" value="Aminotran_3"/>
    <property type="match status" value="1"/>
</dbReference>
<feature type="binding site" evidence="4">
    <location>
        <begin position="105"/>
        <end position="106"/>
    </location>
    <ligand>
        <name>pyridoxal 5'-phosphate</name>
        <dbReference type="ChEBI" id="CHEBI:597326"/>
    </ligand>
</feature>
<feature type="binding site" evidence="4">
    <location>
        <position position="281"/>
    </location>
    <ligand>
        <name>pyridoxal 5'-phosphate</name>
        <dbReference type="ChEBI" id="CHEBI:597326"/>
    </ligand>
</feature>
<keyword evidence="2 4" id="KW-0808">Transferase</keyword>
<proteinExistence type="inferred from homology"/>
<feature type="binding site" evidence="4">
    <location>
        <position position="138"/>
    </location>
    <ligand>
        <name>pyridoxal 5'-phosphate</name>
        <dbReference type="ChEBI" id="CHEBI:597326"/>
    </ligand>
</feature>
<evidence type="ECO:0000313" key="5">
    <source>
        <dbReference type="EMBL" id="PVZ72200.1"/>
    </source>
</evidence>
<feature type="binding site" evidence="4">
    <location>
        <begin position="223"/>
        <end position="226"/>
    </location>
    <ligand>
        <name>pyridoxal 5'-phosphate</name>
        <dbReference type="ChEBI" id="CHEBI:597326"/>
    </ligand>
</feature>
<comment type="pathway">
    <text evidence="4">Amino-acid biosynthesis; L-arginine biosynthesis; N(2)-acetyl-L-ornithine from L-glutamate: step 4/4.</text>
</comment>
<dbReference type="InterPro" id="IPR015424">
    <property type="entry name" value="PyrdxlP-dep_Trfase"/>
</dbReference>
<dbReference type="CDD" id="cd00610">
    <property type="entry name" value="OAT_like"/>
    <property type="match status" value="1"/>
</dbReference>
<comment type="similarity">
    <text evidence="4">Belongs to the class-III pyridoxal-phosphate-dependent aminotransferase family. ArgD subfamily.</text>
</comment>
<comment type="subcellular location">
    <subcellularLocation>
        <location evidence="4">Cytoplasm</location>
    </subcellularLocation>
</comment>
<dbReference type="PANTHER" id="PTHR11986">
    <property type="entry name" value="AMINOTRANSFERASE CLASS III"/>
    <property type="match status" value="1"/>
</dbReference>
<evidence type="ECO:0000256" key="1">
    <source>
        <dbReference type="ARBA" id="ARBA00022576"/>
    </source>
</evidence>
<dbReference type="NCBIfam" id="NF002325">
    <property type="entry name" value="PRK01278.1"/>
    <property type="match status" value="1"/>
</dbReference>
<keyword evidence="6" id="KW-1185">Reference proteome</keyword>
<dbReference type="InterPro" id="IPR015422">
    <property type="entry name" value="PyrdxlP-dep_Trfase_small"/>
</dbReference>
<dbReference type="Gene3D" id="3.40.640.10">
    <property type="entry name" value="Type I PLP-dependent aspartate aminotransferase-like (Major domain)"/>
    <property type="match status" value="1"/>
</dbReference>
<keyword evidence="4" id="KW-0055">Arginine biosynthesis</keyword>
<dbReference type="InterPro" id="IPR015421">
    <property type="entry name" value="PyrdxlP-dep_Trfase_major"/>
</dbReference>
<gene>
    <name evidence="4" type="primary">argD</name>
    <name evidence="5" type="ORF">DC094_04070</name>
</gene>
<dbReference type="Proteomes" id="UP000244906">
    <property type="component" value="Unassembled WGS sequence"/>
</dbReference>
<dbReference type="UniPathway" id="UPA00068">
    <property type="reaction ID" value="UER00109"/>
</dbReference>
<sequence>MSQLVSRALFDQVMVPNYNPQQFIPVRGHNSRVWDQQDKEYIDFAGGIAVSALGHTHPSLITALKNQAEKLWHLSNTCTNEPALRLALKLCNASFAEKIFFCNSGAEANEAAFKLARKYAYDNFGEHKHEIIAFEQAFHGRTLFTVSVGGQPKYRKGFEPVPAGISHVPFNDIEALKAAISEKTCAVVMEPIQGEGGIIPAKPGFLEQVRALCDQHNALLVLDEIQTGVGRTGKLYAYMHSNIEPDILTSAKALGGGFPIAAMLTTDKCAQSFGFGTHGSTYGGNPLACAVAEALLDEVNQPELLELVTQKSQLFFAELEKINQKHHIFKALRGKGLLIGAELIEPWHGKAAKFLAQAKDQGLMMLVAGPNVLRFAPSLIIPDEDIKLGMQRLEQAIDQLIKIGPENC</sequence>
<protein>
    <recommendedName>
        <fullName evidence="4">Acetylornithine aminotransferase</fullName>
        <shortName evidence="4">ACOAT</shortName>
        <ecNumber evidence="4">2.6.1.11</ecNumber>
    </recommendedName>
</protein>
<dbReference type="GO" id="GO:0042802">
    <property type="term" value="F:identical protein binding"/>
    <property type="evidence" value="ECO:0007669"/>
    <property type="project" value="TreeGrafter"/>
</dbReference>
<accession>A0A2V1H2K3</accession>
<dbReference type="InterPro" id="IPR017652">
    <property type="entry name" value="Ac/SucOrn_transaminase_bac"/>
</dbReference>
<dbReference type="HAMAP" id="MF_01107">
    <property type="entry name" value="ArgD_aminotrans_3"/>
    <property type="match status" value="1"/>
</dbReference>
<dbReference type="NCBIfam" id="NF003468">
    <property type="entry name" value="PRK05093.1"/>
    <property type="match status" value="1"/>
</dbReference>
<dbReference type="InterPro" id="IPR005814">
    <property type="entry name" value="Aminotrans_3"/>
</dbReference>
<evidence type="ECO:0000256" key="3">
    <source>
        <dbReference type="ARBA" id="ARBA00022898"/>
    </source>
</evidence>
<dbReference type="GO" id="GO:0030170">
    <property type="term" value="F:pyridoxal phosphate binding"/>
    <property type="evidence" value="ECO:0007669"/>
    <property type="project" value="InterPro"/>
</dbReference>
<name>A0A2V1H2K3_9GAMM</name>
<evidence type="ECO:0000313" key="6">
    <source>
        <dbReference type="Proteomes" id="UP000244906"/>
    </source>
</evidence>
<dbReference type="GO" id="GO:0005737">
    <property type="term" value="C:cytoplasm"/>
    <property type="evidence" value="ECO:0007669"/>
    <property type="project" value="UniProtKB-SubCell"/>
</dbReference>
<comment type="catalytic activity">
    <reaction evidence="4">
        <text>N(2)-acetyl-L-ornithine + 2-oxoglutarate = N-acetyl-L-glutamate 5-semialdehyde + L-glutamate</text>
        <dbReference type="Rhea" id="RHEA:18049"/>
        <dbReference type="ChEBI" id="CHEBI:16810"/>
        <dbReference type="ChEBI" id="CHEBI:29123"/>
        <dbReference type="ChEBI" id="CHEBI:29985"/>
        <dbReference type="ChEBI" id="CHEBI:57805"/>
        <dbReference type="EC" id="2.6.1.11"/>
    </reaction>
</comment>
<dbReference type="AlphaFoldDB" id="A0A2V1H2K3"/>
<dbReference type="EMBL" id="QDDL01000001">
    <property type="protein sequence ID" value="PVZ72200.1"/>
    <property type="molecule type" value="Genomic_DNA"/>
</dbReference>
<dbReference type="Gene3D" id="3.90.1150.10">
    <property type="entry name" value="Aspartate Aminotransferase, domain 1"/>
    <property type="match status" value="1"/>
</dbReference>
<comment type="subunit">
    <text evidence="4">Homodimer.</text>
</comment>
<dbReference type="EC" id="2.6.1.11" evidence="4"/>
<dbReference type="FunFam" id="3.40.640.10:FF:000004">
    <property type="entry name" value="Acetylornithine aminotransferase"/>
    <property type="match status" value="1"/>
</dbReference>
<organism evidence="5 6">
    <name type="scientific">Pelagibaculum spongiae</name>
    <dbReference type="NCBI Taxonomy" id="2080658"/>
    <lineage>
        <taxon>Bacteria</taxon>
        <taxon>Pseudomonadati</taxon>
        <taxon>Pseudomonadota</taxon>
        <taxon>Gammaproteobacteria</taxon>
        <taxon>Oceanospirillales</taxon>
        <taxon>Pelagibaculum</taxon>
    </lineage>
</organism>
<dbReference type="SUPFAM" id="SSF53383">
    <property type="entry name" value="PLP-dependent transferases"/>
    <property type="match status" value="1"/>
</dbReference>
<dbReference type="OrthoDB" id="9801052at2"/>
<keyword evidence="4" id="KW-0028">Amino-acid biosynthesis</keyword>
<keyword evidence="3 4" id="KW-0663">Pyridoxal phosphate</keyword>
<dbReference type="InterPro" id="IPR050103">
    <property type="entry name" value="Class-III_PLP-dep_AT"/>
</dbReference>
<dbReference type="InterPro" id="IPR049704">
    <property type="entry name" value="Aminotrans_3_PPA_site"/>
</dbReference>
<comment type="cofactor">
    <cofactor evidence="4">
        <name>pyridoxal 5'-phosphate</name>
        <dbReference type="ChEBI" id="CHEBI:597326"/>
    </cofactor>
    <text evidence="4">Binds 1 pyridoxal phosphate per subunit.</text>
</comment>
<feature type="binding site" evidence="4">
    <location>
        <position position="141"/>
    </location>
    <ligand>
        <name>N(2)-acetyl-L-ornithine</name>
        <dbReference type="ChEBI" id="CHEBI:57805"/>
    </ligand>
</feature>
<dbReference type="PANTHER" id="PTHR11986:SF113">
    <property type="entry name" value="SUCCINYLORNITHINE TRANSAMINASE"/>
    <property type="match status" value="1"/>
</dbReference>
<dbReference type="NCBIfam" id="NF009047">
    <property type="entry name" value="PRK12381.1"/>
    <property type="match status" value="1"/>
</dbReference>